<dbReference type="Proteomes" id="UP001177883">
    <property type="component" value="Unassembled WGS sequence"/>
</dbReference>
<name>A0A0P6YNA4_VIBSP</name>
<dbReference type="Proteomes" id="UP000235405">
    <property type="component" value="Unassembled WGS sequence"/>
</dbReference>
<evidence type="ECO:0000313" key="4">
    <source>
        <dbReference type="EMBL" id="MDP2500453.1"/>
    </source>
</evidence>
<evidence type="ECO:0000256" key="1">
    <source>
        <dbReference type="SAM" id="Phobius"/>
    </source>
</evidence>
<reference evidence="7" key="1">
    <citation type="submission" date="2016-07" db="EMBL/GenBank/DDBJ databases">
        <title>Nontailed viruses are major unrecognized killers of bacteria in the ocean.</title>
        <authorList>
            <person name="Kauffman K."/>
            <person name="Hussain F."/>
            <person name="Yang J."/>
            <person name="Arevalo P."/>
            <person name="Brown J."/>
            <person name="Cutler M."/>
            <person name="Kelly L."/>
            <person name="Polz M.F."/>
        </authorList>
    </citation>
    <scope>NUCLEOTIDE SEQUENCE [LARGE SCALE GENOMIC DNA]</scope>
    <source>
        <strain evidence="7">10N.286.54.F3</strain>
    </source>
</reference>
<reference evidence="3" key="6">
    <citation type="submission" date="2023-07" db="EMBL/GenBank/DDBJ databases">
        <title>Genome content predicts the carbon catabolic preferences of heterotrophic bacteria.</title>
        <authorList>
            <person name="Gralka M."/>
        </authorList>
    </citation>
    <scope>NUCLEOTIDE SEQUENCE</scope>
    <source>
        <strain evidence="4">6E02</strain>
        <strain evidence="3">6E03</strain>
    </source>
</reference>
<dbReference type="RefSeq" id="WP_017078856.1">
    <property type="nucleotide sequence ID" value="NZ_AP025508.1"/>
</dbReference>
<evidence type="ECO:0000313" key="7">
    <source>
        <dbReference type="Proteomes" id="UP000235405"/>
    </source>
</evidence>
<keyword evidence="1" id="KW-0812">Transmembrane</keyword>
<gene>
    <name evidence="5" type="ORF">BCV19_20480</name>
    <name evidence="6" type="ORF">CWO07_13985</name>
    <name evidence="2" type="ORF">L8R85_21125</name>
    <name evidence="3" type="ORF">Q8W38_22690</name>
    <name evidence="4" type="ORF">Q8W42_07010</name>
</gene>
<reference evidence="5" key="2">
    <citation type="submission" date="2016-07" db="EMBL/GenBank/DDBJ databases">
        <authorList>
            <person name="Wan K."/>
            <person name="Booth B."/>
            <person name="Spirohn K."/>
            <person name="Hao T."/>
            <person name="Hu Y."/>
            <person name="Calderwood M."/>
            <person name="Hill D."/>
            <person name="Mohr S."/>
            <person name="Vidal M."/>
            <person name="Celniker S."/>
            <person name="Perrimon N."/>
        </authorList>
    </citation>
    <scope>NUCLEOTIDE SEQUENCE</scope>
    <source>
        <strain evidence="5">10N.286.54.F3</strain>
    </source>
</reference>
<protein>
    <recommendedName>
        <fullName evidence="9">DUF948 domain-containing protein</fullName>
    </recommendedName>
</protein>
<evidence type="ECO:0000313" key="6">
    <source>
        <dbReference type="EMBL" id="PTP33666.1"/>
    </source>
</evidence>
<evidence type="ECO:0000313" key="3">
    <source>
        <dbReference type="EMBL" id="MDP2492167.1"/>
    </source>
</evidence>
<reference evidence="6 8" key="3">
    <citation type="submission" date="2017-11" db="EMBL/GenBank/DDBJ databases">
        <title>Population delineation of vibrios coincides with oyster pathogenicity.</title>
        <authorList>
            <person name="Bruto M."/>
            <person name="Labreuche Y."/>
            <person name="James A."/>
            <person name="Piel D."/>
            <person name="Chenivesse S."/>
            <person name="Petton B."/>
            <person name="Polz M.F."/>
            <person name="Le Roux F."/>
        </authorList>
    </citation>
    <scope>NUCLEOTIDE SEQUENCE [LARGE SCALE GENOMIC DNA]</scope>
    <source>
        <strain evidence="6 8">FF_144</strain>
    </source>
</reference>
<dbReference type="Proteomes" id="UP001159663">
    <property type="component" value="Unassembled WGS sequence"/>
</dbReference>
<reference evidence="2" key="5">
    <citation type="submission" date="2022-01" db="EMBL/GenBank/DDBJ databases">
        <title>Vibrio aestuarianus Clade A and Clade B isolates are associated with Pacific oyster (Crassostrea gigas) disease outbreaks across Ireland.</title>
        <authorList>
            <person name="Coyle N."/>
            <person name="O'Toole C."/>
            <person name="Thomas J.C.L."/>
            <person name="Ryder D."/>
            <person name="Cheslett D."/>
            <person name="Feist S."/>
            <person name="Bean T."/>
            <person name="Joseph A."/>
            <person name="Waina A."/>
            <person name="Feil E."/>
            <person name="Verner-Jeffreys D.W."/>
        </authorList>
    </citation>
    <scope>NUCLEOTIDE SEQUENCE</scope>
    <source>
        <strain evidence="2">S/17/14 A</strain>
    </source>
</reference>
<proteinExistence type="predicted"/>
<organism evidence="6 8">
    <name type="scientific">Vibrio splendidus</name>
    <dbReference type="NCBI Taxonomy" id="29497"/>
    <lineage>
        <taxon>Bacteria</taxon>
        <taxon>Pseudomonadati</taxon>
        <taxon>Pseudomonadota</taxon>
        <taxon>Gammaproteobacteria</taxon>
        <taxon>Vibrionales</taxon>
        <taxon>Vibrionaceae</taxon>
        <taxon>Vibrio</taxon>
    </lineage>
</organism>
<dbReference type="EMBL" id="MCSW01000008">
    <property type="protein sequence ID" value="PMF35675.1"/>
    <property type="molecule type" value="Genomic_DNA"/>
</dbReference>
<dbReference type="Proteomes" id="UP000244197">
    <property type="component" value="Unassembled WGS sequence"/>
</dbReference>
<dbReference type="Proteomes" id="UP001177935">
    <property type="component" value="Unassembled WGS sequence"/>
</dbReference>
<accession>A0A0P6YNA4</accession>
<comment type="caution">
    <text evidence="6">The sequence shown here is derived from an EMBL/GenBank/DDBJ whole genome shotgun (WGS) entry which is preliminary data.</text>
</comment>
<sequence length="221" mass="24346">MFAKVSTAIQLVLAVAIFYLGYTIYSFTNKVGEIVDTYPQVIEDLSGLTKGLKVEELLAFAEHVSELAPQVLNTVEEVRKTIDDVNQTVSSVDNKIPAILDEVKNVRTEVEQVRTDVIPPTLTELKRYRVDVMPPMLAESKSYREQTIPAVVTESEMLRAEVPNILVQANLLADKSQALAQDAAEGAVKGVVLSPFNLLRDAGDGIKTRVQSEFEPTLEAE</sequence>
<reference evidence="5" key="4">
    <citation type="journal article" date="2018" name="Nature">
        <title>A major lineage of non-tailed dsDNA viruses as unrecognized killers of marine bacteria.</title>
        <authorList>
            <person name="Kauffman K.M."/>
            <person name="Hussain F.A."/>
            <person name="Yang J."/>
            <person name="Arevalo P."/>
            <person name="Brown J.M."/>
            <person name="Chang W.K."/>
            <person name="VanInsberghe D."/>
            <person name="Elsherbini J."/>
            <person name="Sharma R.S."/>
            <person name="Cutler M.B."/>
            <person name="Kelly L."/>
            <person name="Polz M.F."/>
        </authorList>
    </citation>
    <scope>NUCLEOTIDE SEQUENCE</scope>
    <source>
        <strain evidence="5">10N.286.54.F3</strain>
    </source>
</reference>
<dbReference type="EMBL" id="JAUYVL010000003">
    <property type="protein sequence ID" value="MDP2500453.1"/>
    <property type="molecule type" value="Genomic_DNA"/>
</dbReference>
<dbReference type="EMBL" id="JAKMYX010000111">
    <property type="protein sequence ID" value="MDH5923533.1"/>
    <property type="molecule type" value="Genomic_DNA"/>
</dbReference>
<dbReference type="EMBL" id="PIFK01000025">
    <property type="protein sequence ID" value="PTP33666.1"/>
    <property type="molecule type" value="Genomic_DNA"/>
</dbReference>
<keyword evidence="1" id="KW-0472">Membrane</keyword>
<dbReference type="EMBL" id="JAUYVK010000038">
    <property type="protein sequence ID" value="MDP2492167.1"/>
    <property type="molecule type" value="Genomic_DNA"/>
</dbReference>
<evidence type="ECO:0000313" key="2">
    <source>
        <dbReference type="EMBL" id="MDH5923533.1"/>
    </source>
</evidence>
<evidence type="ECO:0000313" key="5">
    <source>
        <dbReference type="EMBL" id="PMF35675.1"/>
    </source>
</evidence>
<feature type="transmembrane region" description="Helical" evidence="1">
    <location>
        <begin position="7"/>
        <end position="25"/>
    </location>
</feature>
<dbReference type="AlphaFoldDB" id="A0A0P6YNA4"/>
<evidence type="ECO:0008006" key="9">
    <source>
        <dbReference type="Google" id="ProtNLM"/>
    </source>
</evidence>
<keyword evidence="1" id="KW-1133">Transmembrane helix</keyword>
<evidence type="ECO:0000313" key="8">
    <source>
        <dbReference type="Proteomes" id="UP000244197"/>
    </source>
</evidence>